<feature type="non-terminal residue" evidence="1">
    <location>
        <position position="1"/>
    </location>
</feature>
<dbReference type="PANTHER" id="PTHR11056:SF0">
    <property type="entry name" value="HOMOGENTISATE 1,2-DIOXYGENASE"/>
    <property type="match status" value="1"/>
</dbReference>
<dbReference type="GO" id="GO:0006559">
    <property type="term" value="P:L-phenylalanine catabolic process"/>
    <property type="evidence" value="ECO:0007669"/>
    <property type="project" value="InterPro"/>
</dbReference>
<dbReference type="AlphaFoldDB" id="A0A3B0UD86"/>
<dbReference type="EMBL" id="UOER01000575">
    <property type="protein sequence ID" value="VAW26283.1"/>
    <property type="molecule type" value="Genomic_DNA"/>
</dbReference>
<reference evidence="1" key="1">
    <citation type="submission" date="2018-06" db="EMBL/GenBank/DDBJ databases">
        <authorList>
            <person name="Zhirakovskaya E."/>
        </authorList>
    </citation>
    <scope>NUCLEOTIDE SEQUENCE</scope>
</reference>
<dbReference type="GO" id="GO:0005737">
    <property type="term" value="C:cytoplasm"/>
    <property type="evidence" value="ECO:0007669"/>
    <property type="project" value="TreeGrafter"/>
</dbReference>
<gene>
    <name evidence="1" type="ORF">MNBD_BACTEROID04-1599</name>
</gene>
<name>A0A3B0UD86_9ZZZZ</name>
<keyword evidence="1" id="KW-0223">Dioxygenase</keyword>
<dbReference type="EC" id="1.13.11.5" evidence="1"/>
<dbReference type="PANTHER" id="PTHR11056">
    <property type="entry name" value="HOMOGENTISATE 1,2-DIOXYGENASE"/>
    <property type="match status" value="1"/>
</dbReference>
<keyword evidence="1" id="KW-0560">Oxidoreductase</keyword>
<accession>A0A3B0UD86</accession>
<dbReference type="SUPFAM" id="SSF51182">
    <property type="entry name" value="RmlC-like cupins"/>
    <property type="match status" value="1"/>
</dbReference>
<dbReference type="InterPro" id="IPR011051">
    <property type="entry name" value="RmlC_Cupin_sf"/>
</dbReference>
<dbReference type="GO" id="GO:0004411">
    <property type="term" value="F:homogentisate 1,2-dioxygenase activity"/>
    <property type="evidence" value="ECO:0007669"/>
    <property type="project" value="UniProtKB-EC"/>
</dbReference>
<evidence type="ECO:0000313" key="1">
    <source>
        <dbReference type="EMBL" id="VAW26283.1"/>
    </source>
</evidence>
<dbReference type="GO" id="GO:0006570">
    <property type="term" value="P:tyrosine metabolic process"/>
    <property type="evidence" value="ECO:0007669"/>
    <property type="project" value="InterPro"/>
</dbReference>
<proteinExistence type="predicted"/>
<dbReference type="InterPro" id="IPR005708">
    <property type="entry name" value="Homogentis_dOase"/>
</dbReference>
<protein>
    <submittedName>
        <fullName evidence="1">Homogentisate 1,2-dioxygenase</fullName>
        <ecNumber evidence="1">1.13.11.5</ecNumber>
    </submittedName>
</protein>
<organism evidence="1">
    <name type="scientific">hydrothermal vent metagenome</name>
    <dbReference type="NCBI Taxonomy" id="652676"/>
    <lineage>
        <taxon>unclassified sequences</taxon>
        <taxon>metagenomes</taxon>
        <taxon>ecological metagenomes</taxon>
    </lineage>
</organism>
<sequence length="144" mass="16384">DGFNYPYAFSIHDFEPITGRVHLPPPIHQTWEAAGFVVCSFVPRMYDYHPKAIPAPYHHSNIDSEEILYYVDGDFMSRNNIEKGQLTLHPGGIPHGPHPGAIERSIGKKATEELAVMIDPFNPVMITEDALNLEVDDYYKSWMK</sequence>